<protein>
    <recommendedName>
        <fullName evidence="4">Secreted protein</fullName>
    </recommendedName>
</protein>
<evidence type="ECO:0000256" key="1">
    <source>
        <dbReference type="SAM" id="SignalP"/>
    </source>
</evidence>
<accession>A0AAN9BT80</accession>
<keyword evidence="3" id="KW-1185">Reference proteome</keyword>
<feature type="chain" id="PRO_5042937985" description="Secreted protein" evidence="1">
    <location>
        <begin position="18"/>
        <end position="129"/>
    </location>
</feature>
<dbReference type="Proteomes" id="UP001374579">
    <property type="component" value="Unassembled WGS sequence"/>
</dbReference>
<evidence type="ECO:0008006" key="4">
    <source>
        <dbReference type="Google" id="ProtNLM"/>
    </source>
</evidence>
<keyword evidence="1" id="KW-0732">Signal</keyword>
<sequence length="129" mass="14305">MLSARLLVSAGIQICLAFLTRVESLRLVPMLPPLCQSQDVPDFQIDTARLTIDNHGKSNIELLLYKQSKECHECDLRPVAMVGSKCTVLVDTRWPVRVEVRALNGSIQLTPPSCRCYSSLCASPAHAKR</sequence>
<reference evidence="2 3" key="1">
    <citation type="submission" date="2024-02" db="EMBL/GenBank/DDBJ databases">
        <title>Chromosome-scale genome assembly of the rough periwinkle Littorina saxatilis.</title>
        <authorList>
            <person name="De Jode A."/>
            <person name="Faria R."/>
            <person name="Formenti G."/>
            <person name="Sims Y."/>
            <person name="Smith T.P."/>
            <person name="Tracey A."/>
            <person name="Wood J.M.D."/>
            <person name="Zagrodzka Z.B."/>
            <person name="Johannesson K."/>
            <person name="Butlin R.K."/>
            <person name="Leder E.H."/>
        </authorList>
    </citation>
    <scope>NUCLEOTIDE SEQUENCE [LARGE SCALE GENOMIC DNA]</scope>
    <source>
        <strain evidence="2">Snail1</strain>
        <tissue evidence="2">Muscle</tissue>
    </source>
</reference>
<proteinExistence type="predicted"/>
<dbReference type="AlphaFoldDB" id="A0AAN9BT80"/>
<evidence type="ECO:0000313" key="2">
    <source>
        <dbReference type="EMBL" id="KAK7111593.1"/>
    </source>
</evidence>
<dbReference type="EMBL" id="JBAMIC010000002">
    <property type="protein sequence ID" value="KAK7111593.1"/>
    <property type="molecule type" value="Genomic_DNA"/>
</dbReference>
<gene>
    <name evidence="2" type="ORF">V1264_011200</name>
</gene>
<comment type="caution">
    <text evidence="2">The sequence shown here is derived from an EMBL/GenBank/DDBJ whole genome shotgun (WGS) entry which is preliminary data.</text>
</comment>
<name>A0AAN9BT80_9CAEN</name>
<organism evidence="2 3">
    <name type="scientific">Littorina saxatilis</name>
    <dbReference type="NCBI Taxonomy" id="31220"/>
    <lineage>
        <taxon>Eukaryota</taxon>
        <taxon>Metazoa</taxon>
        <taxon>Spiralia</taxon>
        <taxon>Lophotrochozoa</taxon>
        <taxon>Mollusca</taxon>
        <taxon>Gastropoda</taxon>
        <taxon>Caenogastropoda</taxon>
        <taxon>Littorinimorpha</taxon>
        <taxon>Littorinoidea</taxon>
        <taxon>Littorinidae</taxon>
        <taxon>Littorina</taxon>
    </lineage>
</organism>
<feature type="signal peptide" evidence="1">
    <location>
        <begin position="1"/>
        <end position="17"/>
    </location>
</feature>
<evidence type="ECO:0000313" key="3">
    <source>
        <dbReference type="Proteomes" id="UP001374579"/>
    </source>
</evidence>